<gene>
    <name evidence="11" type="primary">SLC2A1_0</name>
    <name evidence="11" type="ORF">g.26486</name>
</gene>
<evidence type="ECO:0000256" key="3">
    <source>
        <dbReference type="ARBA" id="ARBA00022475"/>
    </source>
</evidence>
<dbReference type="Gene3D" id="1.20.1250.20">
    <property type="entry name" value="MFS general substrate transporter like domains"/>
    <property type="match status" value="1"/>
</dbReference>
<dbReference type="InterPro" id="IPR036259">
    <property type="entry name" value="MFS_trans_sf"/>
</dbReference>
<sequence length="516" mass="56620">MSASLCEEGAHKIAATENSQAIKPNEEQSLVDQQQDNAVRWTKQLAFVAYGATIGSAIPAGYCVGVMNSPAEFMRDWCNQTLIERYDWHLGETGINILWSTIVSIFLVGGTIGSLTGATVANRFGRRSSFLYCGSFFIVSAILFYTCRMLRSVEALIIARFLAGLASGLSTACLPMYLAEVAPLAMRGVLGVFCPMGLTAGVVIAQIFSLRSVFGNADQWHVAISLYIVLVLICYAPMNYYPESPKWLYIMKDDKVGAQLQLEKLRGNVDVNAITREILEMEAETKANNQASSYKAVLSDPKLRLPLIIVCAYQGGQQLSGINAIFYYSVSIFLKAGLSATAAEWANLGAGSLNLAISVIGPYLMGRFNRRPLFLFSTFFSGLSLMAFAILLYYIDYVPWFAMGCIACIFLYIFFFQFGLGPIPFFIGSELFEVAPRPAAMSLGSVSSWACNFAVGMLFPTLQEAWGSLVFIPFSLVCGLLFILTKRYLPETKGRDPSKVIQLVANGFKSNIHEGK</sequence>
<dbReference type="EMBL" id="GBXI01003234">
    <property type="protein sequence ID" value="JAD11058.1"/>
    <property type="molecule type" value="Transcribed_RNA"/>
</dbReference>
<feature type="transmembrane region" description="Helical" evidence="9">
    <location>
        <begin position="97"/>
        <end position="118"/>
    </location>
</feature>
<dbReference type="GO" id="GO:1990539">
    <property type="term" value="P:fructose import across plasma membrane"/>
    <property type="evidence" value="ECO:0007669"/>
    <property type="project" value="UniProtKB-ARBA"/>
</dbReference>
<organism evidence="11">
    <name type="scientific">Zeugodacus cucurbitae</name>
    <name type="common">Melon fruit fly</name>
    <name type="synonym">Bactrocera cucurbitae</name>
    <dbReference type="NCBI Taxonomy" id="28588"/>
    <lineage>
        <taxon>Eukaryota</taxon>
        <taxon>Metazoa</taxon>
        <taxon>Ecdysozoa</taxon>
        <taxon>Arthropoda</taxon>
        <taxon>Hexapoda</taxon>
        <taxon>Insecta</taxon>
        <taxon>Pterygota</taxon>
        <taxon>Neoptera</taxon>
        <taxon>Endopterygota</taxon>
        <taxon>Diptera</taxon>
        <taxon>Brachycera</taxon>
        <taxon>Muscomorpha</taxon>
        <taxon>Tephritoidea</taxon>
        <taxon>Tephritidae</taxon>
        <taxon>Zeugodacus</taxon>
        <taxon>Zeugodacus</taxon>
    </lineage>
</organism>
<dbReference type="InterPro" id="IPR005828">
    <property type="entry name" value="MFS_sugar_transport-like"/>
</dbReference>
<keyword evidence="7" id="KW-0325">Glycoprotein</keyword>
<feature type="transmembrane region" description="Helical" evidence="9">
    <location>
        <begin position="189"/>
        <end position="208"/>
    </location>
</feature>
<feature type="transmembrane region" description="Helical" evidence="9">
    <location>
        <begin position="220"/>
        <end position="241"/>
    </location>
</feature>
<keyword evidence="4 9" id="KW-0812">Transmembrane</keyword>
<proteinExistence type="inferred from homology"/>
<comment type="subcellular location">
    <subcellularLocation>
        <location evidence="1">Cell membrane</location>
        <topology evidence="1">Multi-pass membrane protein</topology>
    </subcellularLocation>
</comment>
<evidence type="ECO:0000256" key="5">
    <source>
        <dbReference type="ARBA" id="ARBA00022989"/>
    </source>
</evidence>
<feature type="transmembrane region" description="Helical" evidence="9">
    <location>
        <begin position="439"/>
        <end position="459"/>
    </location>
</feature>
<feature type="transmembrane region" description="Helical" evidence="9">
    <location>
        <begin position="401"/>
        <end position="427"/>
    </location>
</feature>
<dbReference type="AlphaFoldDB" id="A0A0A1XKH2"/>
<keyword evidence="11" id="KW-0762">Sugar transport</keyword>
<dbReference type="FunFam" id="1.20.1250.20:FF:001511">
    <property type="entry name" value="Solute carrier family 2, facilitated glucose transporter member 5"/>
    <property type="match status" value="1"/>
</dbReference>
<dbReference type="PROSITE" id="PS50850">
    <property type="entry name" value="MFS"/>
    <property type="match status" value="1"/>
</dbReference>
<evidence type="ECO:0000256" key="9">
    <source>
        <dbReference type="SAM" id="Phobius"/>
    </source>
</evidence>
<name>A0A0A1XKH2_ZEUCU</name>
<dbReference type="PRINTS" id="PR00171">
    <property type="entry name" value="SUGRTRNSPORT"/>
</dbReference>
<dbReference type="PANTHER" id="PTHR23503:SF127">
    <property type="entry name" value="FI08437P-RELATED"/>
    <property type="match status" value="1"/>
</dbReference>
<dbReference type="Pfam" id="PF00083">
    <property type="entry name" value="Sugar_tr"/>
    <property type="match status" value="1"/>
</dbReference>
<dbReference type="PANTHER" id="PTHR23503">
    <property type="entry name" value="SOLUTE CARRIER FAMILY 2"/>
    <property type="match status" value="1"/>
</dbReference>
<dbReference type="CDD" id="cd17357">
    <property type="entry name" value="MFS_GLUT_Class1_2_like"/>
    <property type="match status" value="1"/>
</dbReference>
<evidence type="ECO:0000256" key="7">
    <source>
        <dbReference type="ARBA" id="ARBA00023180"/>
    </source>
</evidence>
<comment type="similarity">
    <text evidence="8">Belongs to the major facilitator superfamily. Sugar transporter (TC 2.A.1.1) family.</text>
</comment>
<dbReference type="InterPro" id="IPR003663">
    <property type="entry name" value="Sugar/inositol_transpt"/>
</dbReference>
<feature type="transmembrane region" description="Helical" evidence="9">
    <location>
        <begin position="373"/>
        <end position="395"/>
    </location>
</feature>
<keyword evidence="5 9" id="KW-1133">Transmembrane helix</keyword>
<dbReference type="GO" id="GO:0005886">
    <property type="term" value="C:plasma membrane"/>
    <property type="evidence" value="ECO:0007669"/>
    <property type="project" value="UniProtKB-SubCell"/>
</dbReference>
<evidence type="ECO:0000256" key="4">
    <source>
        <dbReference type="ARBA" id="ARBA00022692"/>
    </source>
</evidence>
<protein>
    <submittedName>
        <fullName evidence="11">Solute carrier family 2, facilitated glucose transporter member 1</fullName>
    </submittedName>
</protein>
<feature type="transmembrane region" description="Helical" evidence="9">
    <location>
        <begin position="157"/>
        <end position="177"/>
    </location>
</feature>
<evidence type="ECO:0000256" key="6">
    <source>
        <dbReference type="ARBA" id="ARBA00023136"/>
    </source>
</evidence>
<feature type="domain" description="Major facilitator superfamily (MFS) profile" evidence="10">
    <location>
        <begin position="49"/>
        <end position="493"/>
    </location>
</feature>
<evidence type="ECO:0000259" key="10">
    <source>
        <dbReference type="PROSITE" id="PS50850"/>
    </source>
</evidence>
<reference evidence="11" key="1">
    <citation type="submission" date="2014-11" db="EMBL/GenBank/DDBJ databases">
        <authorList>
            <person name="Geib S."/>
        </authorList>
    </citation>
    <scope>NUCLEOTIDE SEQUENCE</scope>
</reference>
<evidence type="ECO:0000313" key="11">
    <source>
        <dbReference type="EMBL" id="JAD11058.1"/>
    </source>
</evidence>
<evidence type="ECO:0000256" key="2">
    <source>
        <dbReference type="ARBA" id="ARBA00022448"/>
    </source>
</evidence>
<feature type="transmembrane region" description="Helical" evidence="9">
    <location>
        <begin position="465"/>
        <end position="485"/>
    </location>
</feature>
<dbReference type="InterPro" id="IPR005829">
    <property type="entry name" value="Sugar_transporter_CS"/>
</dbReference>
<dbReference type="PROSITE" id="PS00217">
    <property type="entry name" value="SUGAR_TRANSPORT_2"/>
    <property type="match status" value="1"/>
</dbReference>
<feature type="transmembrane region" description="Helical" evidence="9">
    <location>
        <begin position="130"/>
        <end position="151"/>
    </location>
</feature>
<evidence type="ECO:0000256" key="1">
    <source>
        <dbReference type="ARBA" id="ARBA00004651"/>
    </source>
</evidence>
<keyword evidence="2 8" id="KW-0813">Transport</keyword>
<feature type="transmembrane region" description="Helical" evidence="9">
    <location>
        <begin position="45"/>
        <end position="67"/>
    </location>
</feature>
<evidence type="ECO:0000256" key="8">
    <source>
        <dbReference type="RuleBase" id="RU003346"/>
    </source>
</evidence>
<keyword evidence="3" id="KW-1003">Cell membrane</keyword>
<accession>A0A0A1XKH2</accession>
<dbReference type="InterPro" id="IPR020846">
    <property type="entry name" value="MFS_dom"/>
</dbReference>
<dbReference type="GO" id="GO:0005353">
    <property type="term" value="F:fructose transmembrane transporter activity"/>
    <property type="evidence" value="ECO:0007669"/>
    <property type="project" value="UniProtKB-ARBA"/>
</dbReference>
<reference evidence="11" key="2">
    <citation type="journal article" date="2015" name="Gigascience">
        <title>Reconstructing a comprehensive transcriptome assembly of a white-pupal translocated strain of the pest fruit fly Bactrocera cucurbitae.</title>
        <authorList>
            <person name="Sim S.B."/>
            <person name="Calla B."/>
            <person name="Hall B."/>
            <person name="DeRego T."/>
            <person name="Geib S.M."/>
        </authorList>
    </citation>
    <scope>NUCLEOTIDE SEQUENCE</scope>
</reference>
<keyword evidence="6 9" id="KW-0472">Membrane</keyword>
<dbReference type="InterPro" id="IPR045263">
    <property type="entry name" value="GLUT"/>
</dbReference>
<dbReference type="NCBIfam" id="TIGR00879">
    <property type="entry name" value="SP"/>
    <property type="match status" value="1"/>
</dbReference>
<dbReference type="SUPFAM" id="SSF103473">
    <property type="entry name" value="MFS general substrate transporter"/>
    <property type="match status" value="1"/>
</dbReference>